<comment type="similarity">
    <text evidence="2">Belongs to the RRP40 family.</text>
</comment>
<evidence type="ECO:0000256" key="8">
    <source>
        <dbReference type="SAM" id="SignalP"/>
    </source>
</evidence>
<dbReference type="InterPro" id="IPR004088">
    <property type="entry name" value="KH_dom_type_1"/>
</dbReference>
<keyword evidence="12" id="KW-1185">Reference proteome</keyword>
<evidence type="ECO:0000256" key="4">
    <source>
        <dbReference type="ARBA" id="ARBA00022552"/>
    </source>
</evidence>
<sequence>SLGRINAVLLHALLLLNSKAETHHWDQPTNKESTRLTDRAGAMSSGGPIYVLPGDEIDASLIPSHPKKPLRLGPGLRHAPPNDIIPTVAGQFLVERQKNAIRVETTSGRYIPRVGELVIGTVHHSGAESYFVTLSDFTSSALLPHLSFEAATRKTRPQLANGALVYARVSLAHKHMDPELECVSPSTGKSDGLGPLTDGMLFPISLGMSRRLMLSKSAQDGKVVVLDELASAGLQFETATGRNGRFWVNSENMKTISIVGRAVTETDETGLNVDQQKKLVRSLIKELS</sequence>
<keyword evidence="8" id="KW-0732">Signal</keyword>
<accession>A0AA35MBG1</accession>
<dbReference type="GO" id="GO:0000177">
    <property type="term" value="C:cytoplasmic exosome (RNase complex)"/>
    <property type="evidence" value="ECO:0007669"/>
    <property type="project" value="TreeGrafter"/>
</dbReference>
<dbReference type="InterPro" id="IPR012340">
    <property type="entry name" value="NA-bd_OB-fold"/>
</dbReference>
<protein>
    <recommendedName>
        <fullName evidence="7">Ribosomal RNA-processing protein 40</fullName>
    </recommendedName>
</protein>
<proteinExistence type="inferred from homology"/>
<evidence type="ECO:0000256" key="5">
    <source>
        <dbReference type="ARBA" id="ARBA00022835"/>
    </source>
</evidence>
<dbReference type="Gene3D" id="2.40.50.100">
    <property type="match status" value="1"/>
</dbReference>
<comment type="subcellular location">
    <subcellularLocation>
        <location evidence="1">Nucleus</location>
        <location evidence="1">Nucleolus</location>
    </subcellularLocation>
</comment>
<feature type="signal peptide" evidence="8">
    <location>
        <begin position="1"/>
        <end position="22"/>
    </location>
</feature>
<evidence type="ECO:0000259" key="10">
    <source>
        <dbReference type="Pfam" id="PF18311"/>
    </source>
</evidence>
<dbReference type="FunFam" id="2.40.50.100:FF:000073">
    <property type="entry name" value="Putative Exosome complex component RRP40"/>
    <property type="match status" value="1"/>
</dbReference>
<feature type="chain" id="PRO_5041236216" description="Ribosomal RNA-processing protein 40" evidence="8">
    <location>
        <begin position="23"/>
        <end position="288"/>
    </location>
</feature>
<dbReference type="Proteomes" id="UP001160390">
    <property type="component" value="Unassembled WGS sequence"/>
</dbReference>
<dbReference type="FunFam" id="2.40.50.140:FF:000127">
    <property type="entry name" value="Exosome complex component RRP40"/>
    <property type="match status" value="1"/>
</dbReference>
<dbReference type="InterPro" id="IPR041054">
    <property type="entry name" value="Rrp40_N_euk"/>
</dbReference>
<keyword evidence="3" id="KW-0963">Cytoplasm</keyword>
<evidence type="ECO:0000256" key="3">
    <source>
        <dbReference type="ARBA" id="ARBA00022490"/>
    </source>
</evidence>
<reference evidence="11" key="1">
    <citation type="submission" date="2023-01" db="EMBL/GenBank/DDBJ databases">
        <authorList>
            <person name="Piombo E."/>
        </authorList>
    </citation>
    <scope>NUCLEOTIDE SEQUENCE</scope>
</reference>
<dbReference type="Pfam" id="PF15985">
    <property type="entry name" value="KH_6"/>
    <property type="match status" value="1"/>
</dbReference>
<keyword evidence="6" id="KW-0694">RNA-binding</keyword>
<dbReference type="AlphaFoldDB" id="A0AA35MBG1"/>
<keyword evidence="4" id="KW-0698">rRNA processing</keyword>
<feature type="domain" description="Exosome complex exonuclease Rrp40 N-terminal" evidence="10">
    <location>
        <begin position="70"/>
        <end position="109"/>
    </location>
</feature>
<comment type="caution">
    <text evidence="11">The sequence shown here is derived from an EMBL/GenBank/DDBJ whole genome shotgun (WGS) entry which is preliminary data.</text>
</comment>
<feature type="domain" description="K Homology" evidence="9">
    <location>
        <begin position="199"/>
        <end position="252"/>
    </location>
</feature>
<evidence type="ECO:0000256" key="6">
    <source>
        <dbReference type="ARBA" id="ARBA00022884"/>
    </source>
</evidence>
<dbReference type="Pfam" id="PF21262">
    <property type="entry name" value="RRP40_S1"/>
    <property type="match status" value="1"/>
</dbReference>
<dbReference type="InterPro" id="IPR036612">
    <property type="entry name" value="KH_dom_type_1_sf"/>
</dbReference>
<dbReference type="GO" id="GO:0071051">
    <property type="term" value="P:poly(A)-dependent snoRNA 3'-end processing"/>
    <property type="evidence" value="ECO:0007669"/>
    <property type="project" value="TreeGrafter"/>
</dbReference>
<dbReference type="InterPro" id="IPR026699">
    <property type="entry name" value="Exosome_RNA_bind1/RRP40/RRP4"/>
</dbReference>
<dbReference type="EMBL" id="CABFNP030001245">
    <property type="protein sequence ID" value="CAI6094057.1"/>
    <property type="molecule type" value="Genomic_DNA"/>
</dbReference>
<dbReference type="Gene3D" id="2.40.50.140">
    <property type="entry name" value="Nucleic acid-binding proteins"/>
    <property type="match status" value="1"/>
</dbReference>
<dbReference type="GO" id="GO:0005730">
    <property type="term" value="C:nucleolus"/>
    <property type="evidence" value="ECO:0007669"/>
    <property type="project" value="UniProtKB-SubCell"/>
</dbReference>
<dbReference type="Gene3D" id="3.30.1370.10">
    <property type="entry name" value="K Homology domain, type 1"/>
    <property type="match status" value="1"/>
</dbReference>
<dbReference type="GO" id="GO:0003723">
    <property type="term" value="F:RNA binding"/>
    <property type="evidence" value="ECO:0007669"/>
    <property type="project" value="UniProtKB-KW"/>
</dbReference>
<evidence type="ECO:0000313" key="12">
    <source>
        <dbReference type="Proteomes" id="UP001160390"/>
    </source>
</evidence>
<feature type="non-terminal residue" evidence="11">
    <location>
        <position position="1"/>
    </location>
</feature>
<dbReference type="GO" id="GO:0000176">
    <property type="term" value="C:nuclear exosome (RNase complex)"/>
    <property type="evidence" value="ECO:0007669"/>
    <property type="project" value="TreeGrafter"/>
</dbReference>
<organism evidence="11 12">
    <name type="scientific">Clonostachys chloroleuca</name>
    <dbReference type="NCBI Taxonomy" id="1926264"/>
    <lineage>
        <taxon>Eukaryota</taxon>
        <taxon>Fungi</taxon>
        <taxon>Dikarya</taxon>
        <taxon>Ascomycota</taxon>
        <taxon>Pezizomycotina</taxon>
        <taxon>Sordariomycetes</taxon>
        <taxon>Hypocreomycetidae</taxon>
        <taxon>Hypocreales</taxon>
        <taxon>Bionectriaceae</taxon>
        <taxon>Clonostachys</taxon>
    </lineage>
</organism>
<dbReference type="PANTHER" id="PTHR21321">
    <property type="entry name" value="PNAS-3 RELATED"/>
    <property type="match status" value="1"/>
</dbReference>
<evidence type="ECO:0000259" key="9">
    <source>
        <dbReference type="Pfam" id="PF15985"/>
    </source>
</evidence>
<gene>
    <name evidence="11" type="ORF">CCHLO57077_00001130</name>
</gene>
<dbReference type="GO" id="GO:0071034">
    <property type="term" value="P:CUT catabolic process"/>
    <property type="evidence" value="ECO:0007669"/>
    <property type="project" value="TreeGrafter"/>
</dbReference>
<dbReference type="CDD" id="cd05790">
    <property type="entry name" value="S1_Rrp40"/>
    <property type="match status" value="1"/>
</dbReference>
<name>A0AA35MBG1_9HYPO</name>
<dbReference type="GO" id="GO:0000467">
    <property type="term" value="P:exonucleolytic trimming to generate mature 3'-end of 5.8S rRNA from tricistronic rRNA transcript (SSU-rRNA, 5.8S rRNA, LSU-rRNA)"/>
    <property type="evidence" value="ECO:0007669"/>
    <property type="project" value="TreeGrafter"/>
</dbReference>
<evidence type="ECO:0000256" key="1">
    <source>
        <dbReference type="ARBA" id="ARBA00004604"/>
    </source>
</evidence>
<dbReference type="SUPFAM" id="SSF50249">
    <property type="entry name" value="Nucleic acid-binding proteins"/>
    <property type="match status" value="1"/>
</dbReference>
<dbReference type="GO" id="GO:0034475">
    <property type="term" value="P:U4 snRNA 3'-end processing"/>
    <property type="evidence" value="ECO:0007669"/>
    <property type="project" value="TreeGrafter"/>
</dbReference>
<evidence type="ECO:0000256" key="2">
    <source>
        <dbReference type="ARBA" id="ARBA00007841"/>
    </source>
</evidence>
<keyword evidence="5" id="KW-0271">Exosome</keyword>
<dbReference type="Pfam" id="PF18311">
    <property type="entry name" value="Rrp40_N"/>
    <property type="match status" value="1"/>
</dbReference>
<dbReference type="InterPro" id="IPR037319">
    <property type="entry name" value="Rrp40_S1"/>
</dbReference>
<dbReference type="GO" id="GO:0071035">
    <property type="term" value="P:nuclear polyadenylation-dependent rRNA catabolic process"/>
    <property type="evidence" value="ECO:0007669"/>
    <property type="project" value="TreeGrafter"/>
</dbReference>
<dbReference type="SUPFAM" id="SSF54791">
    <property type="entry name" value="Eukaryotic type KH-domain (KH-domain type I)"/>
    <property type="match status" value="1"/>
</dbReference>
<evidence type="ECO:0000313" key="11">
    <source>
        <dbReference type="EMBL" id="CAI6094057.1"/>
    </source>
</evidence>
<evidence type="ECO:0000256" key="7">
    <source>
        <dbReference type="ARBA" id="ARBA00030615"/>
    </source>
</evidence>
<dbReference type="PANTHER" id="PTHR21321:SF1">
    <property type="entry name" value="EXOSOME COMPLEX COMPONENT RRP40"/>
    <property type="match status" value="1"/>
</dbReference>
<dbReference type="GO" id="GO:0071038">
    <property type="term" value="P:TRAMP-dependent tRNA surveillance pathway"/>
    <property type="evidence" value="ECO:0007669"/>
    <property type="project" value="TreeGrafter"/>
</dbReference>